<evidence type="ECO:0000313" key="2">
    <source>
        <dbReference type="Proteomes" id="UP001172155"/>
    </source>
</evidence>
<dbReference type="EMBL" id="JAUKUD010000002">
    <property type="protein sequence ID" value="KAK0751625.1"/>
    <property type="molecule type" value="Genomic_DNA"/>
</dbReference>
<name>A0AA40F5N5_9PEZI</name>
<proteinExistence type="predicted"/>
<evidence type="ECO:0000313" key="1">
    <source>
        <dbReference type="EMBL" id="KAK0751625.1"/>
    </source>
</evidence>
<accession>A0AA40F5N5</accession>
<dbReference type="Proteomes" id="UP001172155">
    <property type="component" value="Unassembled WGS sequence"/>
</dbReference>
<dbReference type="AlphaFoldDB" id="A0AA40F5N5"/>
<organism evidence="1 2">
    <name type="scientific">Schizothecium vesticola</name>
    <dbReference type="NCBI Taxonomy" id="314040"/>
    <lineage>
        <taxon>Eukaryota</taxon>
        <taxon>Fungi</taxon>
        <taxon>Dikarya</taxon>
        <taxon>Ascomycota</taxon>
        <taxon>Pezizomycotina</taxon>
        <taxon>Sordariomycetes</taxon>
        <taxon>Sordariomycetidae</taxon>
        <taxon>Sordariales</taxon>
        <taxon>Schizotheciaceae</taxon>
        <taxon>Schizothecium</taxon>
    </lineage>
</organism>
<comment type="caution">
    <text evidence="1">The sequence shown here is derived from an EMBL/GenBank/DDBJ whole genome shotgun (WGS) entry which is preliminary data.</text>
</comment>
<protein>
    <recommendedName>
        <fullName evidence="3">Fungal N-terminal domain-containing protein</fullName>
    </recommendedName>
</protein>
<keyword evidence="2" id="KW-1185">Reference proteome</keyword>
<gene>
    <name evidence="1" type="ORF">B0T18DRAFT_72798</name>
</gene>
<evidence type="ECO:0008006" key="3">
    <source>
        <dbReference type="Google" id="ProtNLM"/>
    </source>
</evidence>
<sequence length="568" mass="63625">MDPISVIGLSAAGVQFVDVGARALLNSLRMIRELREIPQRMVDLLSQTDKSVGRLLHLDNLSQQTSFVNRLSQQQLDSIRSVIIDARGVTEALQAMLQPIVADLGRPSRTRRAWSAVVSKTLEAGIKERLEVIGRIHLDLIPQLQALGLEMTSEQMMIMENINTELSATRTETFHGLDMVRFQVSNLETETSRHFSMISHQIGALGATSSNVPSQLRQIAAATDTLGNLDQQLGALHQRNSDLERTIRERSDVTQSELRALRDSVLSTITARDTRLPASDAALAVCLTDASVQDLSKRIISSLLSTPSALHDSCQATDITSLYSSLRRERLRSGPATCGCQGQRRAKTICHGRFSAQYDDIQSHQQSCPLFRAAGRSWRYSLRISLYPLIRKAAEISFTGTYQGGGFAISPALKVIGIVERSQSPIFQLFDSLRGQSHWIRTPQLAWTTQQHRYTAPRWRNDLRFIMPSSPRKGHEEEWDVGVDLSQIPRIRQALLHIIEEGRGNLNDIDESGNNIVHEIMFLLLRLRQCNSRSFEKLRPLFDLAALARVDWSAEADWKPRDIPFGLG</sequence>
<reference evidence="1" key="1">
    <citation type="submission" date="2023-06" db="EMBL/GenBank/DDBJ databases">
        <title>Genome-scale phylogeny and comparative genomics of the fungal order Sordariales.</title>
        <authorList>
            <consortium name="Lawrence Berkeley National Laboratory"/>
            <person name="Hensen N."/>
            <person name="Bonometti L."/>
            <person name="Westerberg I."/>
            <person name="Brannstrom I.O."/>
            <person name="Guillou S."/>
            <person name="Cros-Aarteil S."/>
            <person name="Calhoun S."/>
            <person name="Haridas S."/>
            <person name="Kuo A."/>
            <person name="Mondo S."/>
            <person name="Pangilinan J."/>
            <person name="Riley R."/>
            <person name="LaButti K."/>
            <person name="Andreopoulos B."/>
            <person name="Lipzen A."/>
            <person name="Chen C."/>
            <person name="Yanf M."/>
            <person name="Daum C."/>
            <person name="Ng V."/>
            <person name="Clum A."/>
            <person name="Steindorff A."/>
            <person name="Ohm R."/>
            <person name="Martin F."/>
            <person name="Silar P."/>
            <person name="Natvig D."/>
            <person name="Lalanne C."/>
            <person name="Gautier V."/>
            <person name="Ament-velasquez S.L."/>
            <person name="Kruys A."/>
            <person name="Hutchinson M.I."/>
            <person name="Powell A.J."/>
            <person name="Barry K."/>
            <person name="Miller A.N."/>
            <person name="Grigoriev I.V."/>
            <person name="Debuchy R."/>
            <person name="Gladieux P."/>
            <person name="Thoren M.H."/>
            <person name="Johannesson H."/>
        </authorList>
    </citation>
    <scope>NUCLEOTIDE SEQUENCE</scope>
    <source>
        <strain evidence="1">SMH3187-1</strain>
    </source>
</reference>